<feature type="compositionally biased region" description="Acidic residues" evidence="7">
    <location>
        <begin position="103"/>
        <end position="123"/>
    </location>
</feature>
<feature type="compositionally biased region" description="Basic and acidic residues" evidence="7">
    <location>
        <begin position="521"/>
        <end position="539"/>
    </location>
</feature>
<dbReference type="PANTHER" id="PTHR17039">
    <property type="entry name" value="U3 SMALL NUCLEOLAR RIBONUCLEOPROTEIN PROTEIN MPP10"/>
    <property type="match status" value="1"/>
</dbReference>
<keyword evidence="4" id="KW-0539">Nucleus</keyword>
<evidence type="ECO:0000313" key="9">
    <source>
        <dbReference type="Proteomes" id="UP001431209"/>
    </source>
</evidence>
<feature type="compositionally biased region" description="Acidic residues" evidence="7">
    <location>
        <begin position="134"/>
        <end position="147"/>
    </location>
</feature>
<evidence type="ECO:0000256" key="3">
    <source>
        <dbReference type="ARBA" id="ARBA00022552"/>
    </source>
</evidence>
<comment type="similarity">
    <text evidence="6">Belongs to the MPP10 family.</text>
</comment>
<evidence type="ECO:0000256" key="5">
    <source>
        <dbReference type="ARBA" id="ARBA00023274"/>
    </source>
</evidence>
<reference evidence="8 9" key="1">
    <citation type="submission" date="2024-03" db="EMBL/GenBank/DDBJ databases">
        <title>The Acrasis kona genome and developmental transcriptomes reveal deep origins of eukaryotic multicellular pathways.</title>
        <authorList>
            <person name="Sheikh S."/>
            <person name="Fu C.-J."/>
            <person name="Brown M.W."/>
            <person name="Baldauf S.L."/>
        </authorList>
    </citation>
    <scope>NUCLEOTIDE SEQUENCE [LARGE SCALE GENOMIC DNA]</scope>
    <source>
        <strain evidence="8 9">ATCC MYA-3509</strain>
    </source>
</reference>
<feature type="region of interest" description="Disordered" evidence="7">
    <location>
        <begin position="437"/>
        <end position="457"/>
    </location>
</feature>
<keyword evidence="9" id="KW-1185">Reference proteome</keyword>
<evidence type="ECO:0000313" key="8">
    <source>
        <dbReference type="EMBL" id="KAL0482925.1"/>
    </source>
</evidence>
<dbReference type="PANTHER" id="PTHR17039:SF0">
    <property type="entry name" value="U3 SMALL NUCLEOLAR RIBONUCLEOPROTEIN PROTEIN MPP10"/>
    <property type="match status" value="1"/>
</dbReference>
<dbReference type="EMBL" id="JAOPGA020000908">
    <property type="protein sequence ID" value="KAL0482925.1"/>
    <property type="molecule type" value="Genomic_DNA"/>
</dbReference>
<keyword evidence="5" id="KW-0687">Ribonucleoprotein</keyword>
<feature type="compositionally biased region" description="Basic and acidic residues" evidence="7">
    <location>
        <begin position="479"/>
        <end position="497"/>
    </location>
</feature>
<feature type="compositionally biased region" description="Acidic residues" evidence="7">
    <location>
        <begin position="182"/>
        <end position="196"/>
    </location>
</feature>
<keyword evidence="3" id="KW-0698">rRNA processing</keyword>
<protein>
    <submittedName>
        <fullName evidence="8">Uncharacterized protein</fullName>
    </submittedName>
</protein>
<evidence type="ECO:0000256" key="7">
    <source>
        <dbReference type="SAM" id="MobiDB-lite"/>
    </source>
</evidence>
<evidence type="ECO:0000256" key="2">
    <source>
        <dbReference type="ARBA" id="ARBA00022517"/>
    </source>
</evidence>
<feature type="region of interest" description="Disordered" evidence="7">
    <location>
        <begin position="103"/>
        <end position="235"/>
    </location>
</feature>
<dbReference type="GO" id="GO:0006364">
    <property type="term" value="P:rRNA processing"/>
    <property type="evidence" value="ECO:0007669"/>
    <property type="project" value="UniProtKB-KW"/>
</dbReference>
<feature type="non-terminal residue" evidence="8">
    <location>
        <position position="1"/>
    </location>
</feature>
<sequence length="539" mass="62534">ALALPSERFADELNEHVENFYAKNDKLREKLLTNSKQLYDLAKSIEIDVTKGKGLKQLFVKGFDDEQIWTQLQKHHEPLLKGLEQRINQIPQDDDLLKPEYLEDLDDEKDDDDDDDDEQEGELDERALRRAMANEEDESDDDDDDAESMNNPSNLNEEDMEKKNHRQLPEDLNEFLDHLEDKLDDIDEFEYQDEDRQDPYSKEDARALAELYGDDYDDEEEEEDEYDQPDEGPKTLFEQQQAQMLSEIEELEEKNVAEKEWQQTGEVASMKRPKNSLLDSDLDFEHTTASKPIITEQITQDLESIIINRIVTRVFDDVEKPTLEDDKQNLQNQAELKHEKGKKSLAQVYEEMYLKKVEGKDVEEEETNGDPKILATKQSVKKLVAEALYKLNIMSSFNYVAPPTVAPETETSQQSESILTQETLPAQEVMSGIKWLPQGDVEQDSEDRKRKRRSIKAISKKKFKGAEELIDTIQPGSKTQRDRLSKDIEESKGIDVDQRGFSSSKKFFQIINDNLQKHGAKKQEKPKKDQDTSKAYKMR</sequence>
<dbReference type="AlphaFoldDB" id="A0AAW2Z1R8"/>
<dbReference type="Pfam" id="PF04006">
    <property type="entry name" value="Mpp10"/>
    <property type="match status" value="1"/>
</dbReference>
<organism evidence="8 9">
    <name type="scientific">Acrasis kona</name>
    <dbReference type="NCBI Taxonomy" id="1008807"/>
    <lineage>
        <taxon>Eukaryota</taxon>
        <taxon>Discoba</taxon>
        <taxon>Heterolobosea</taxon>
        <taxon>Tetramitia</taxon>
        <taxon>Eutetramitia</taxon>
        <taxon>Acrasidae</taxon>
        <taxon>Acrasis</taxon>
    </lineage>
</organism>
<feature type="region of interest" description="Disordered" evidence="7">
    <location>
        <begin position="469"/>
        <end position="497"/>
    </location>
</feature>
<feature type="region of interest" description="Disordered" evidence="7">
    <location>
        <begin position="512"/>
        <end position="539"/>
    </location>
</feature>
<comment type="caution">
    <text evidence="8">The sequence shown here is derived from an EMBL/GenBank/DDBJ whole genome shotgun (WGS) entry which is preliminary data.</text>
</comment>
<dbReference type="GO" id="GO:0034457">
    <property type="term" value="C:Mpp10 complex"/>
    <property type="evidence" value="ECO:0007669"/>
    <property type="project" value="InterPro"/>
</dbReference>
<dbReference type="InterPro" id="IPR012173">
    <property type="entry name" value="Mpp10"/>
</dbReference>
<evidence type="ECO:0000256" key="1">
    <source>
        <dbReference type="ARBA" id="ARBA00004604"/>
    </source>
</evidence>
<name>A0AAW2Z1R8_9EUKA</name>
<feature type="non-terminal residue" evidence="8">
    <location>
        <position position="539"/>
    </location>
</feature>
<accession>A0AAW2Z1R8</accession>
<gene>
    <name evidence="8" type="ORF">AKO1_014117</name>
</gene>
<feature type="compositionally biased region" description="Basic and acidic residues" evidence="7">
    <location>
        <begin position="197"/>
        <end position="207"/>
    </location>
</feature>
<evidence type="ECO:0000256" key="4">
    <source>
        <dbReference type="ARBA" id="ARBA00023242"/>
    </source>
</evidence>
<evidence type="ECO:0000256" key="6">
    <source>
        <dbReference type="ARBA" id="ARBA00029455"/>
    </source>
</evidence>
<dbReference type="Proteomes" id="UP001431209">
    <property type="component" value="Unassembled WGS sequence"/>
</dbReference>
<feature type="compositionally biased region" description="Acidic residues" evidence="7">
    <location>
        <begin position="212"/>
        <end position="230"/>
    </location>
</feature>
<keyword evidence="2" id="KW-0690">Ribosome biogenesis</keyword>
<dbReference type="GO" id="GO:0032040">
    <property type="term" value="C:small-subunit processome"/>
    <property type="evidence" value="ECO:0007669"/>
    <property type="project" value="TreeGrafter"/>
</dbReference>
<proteinExistence type="inferred from homology"/>
<dbReference type="GO" id="GO:0005732">
    <property type="term" value="C:sno(s)RNA-containing ribonucleoprotein complex"/>
    <property type="evidence" value="ECO:0007669"/>
    <property type="project" value="InterPro"/>
</dbReference>
<comment type="subcellular location">
    <subcellularLocation>
        <location evidence="1">Nucleus</location>
        <location evidence="1">Nucleolus</location>
    </subcellularLocation>
</comment>